<evidence type="ECO:0000256" key="1">
    <source>
        <dbReference type="SAM" id="Phobius"/>
    </source>
</evidence>
<feature type="transmembrane region" description="Helical" evidence="1">
    <location>
        <begin position="47"/>
        <end position="74"/>
    </location>
</feature>
<dbReference type="AlphaFoldDB" id="A0A1V9GVW2"/>
<sequence length="77" mass="8535">VQTFLSAQGDPKGYFVLLQLPLTPQLIALDALHADAWLTNMLWATSYVLLVPPFLAVLYAFGHAVQWLIARLLLSAQ</sequence>
<accession>A0A1V9GVW2</accession>
<keyword evidence="1" id="KW-0812">Transmembrane</keyword>
<proteinExistence type="predicted"/>
<dbReference type="EMBL" id="JPUO02000207">
    <property type="protein sequence ID" value="OQP74781.1"/>
    <property type="molecule type" value="Genomic_DNA"/>
</dbReference>
<keyword evidence="1" id="KW-0472">Membrane</keyword>
<gene>
    <name evidence="2" type="ORF">IA54_011720</name>
</gene>
<name>A0A1V9GVW2_9XANT</name>
<protein>
    <submittedName>
        <fullName evidence="2">Uncharacterized protein</fullName>
    </submittedName>
</protein>
<dbReference type="Proteomes" id="UP000050343">
    <property type="component" value="Unassembled WGS sequence"/>
</dbReference>
<organism evidence="2 3">
    <name type="scientific">Xanthomonas phaseoli pv. syngonii LMG 9055</name>
    <dbReference type="NCBI Taxonomy" id="1437878"/>
    <lineage>
        <taxon>Bacteria</taxon>
        <taxon>Pseudomonadati</taxon>
        <taxon>Pseudomonadota</taxon>
        <taxon>Gammaproteobacteria</taxon>
        <taxon>Lysobacterales</taxon>
        <taxon>Lysobacteraceae</taxon>
        <taxon>Xanthomonas</taxon>
    </lineage>
</organism>
<reference evidence="2 3" key="2">
    <citation type="journal article" date="2017" name="Plant Pathol.">
        <title>Pathogenicity and virulence gene content of Xanthomonas strains infecting Araceae, formerly known as Xanthomonas axonopodis pv. dieffenbachiae.</title>
        <authorList>
            <person name="Constantin E.C."/>
            <person name="Haegeman A."/>
            <person name="Van Vaerenbergh J."/>
            <person name="Baeyen S."/>
            <person name="Van Malderghem C."/>
            <person name="Maes M."/>
            <person name="Cottyn B."/>
        </authorList>
    </citation>
    <scope>NUCLEOTIDE SEQUENCE [LARGE SCALE GENOMIC DNA]</scope>
    <source>
        <strain evidence="3">LMG9055</strain>
    </source>
</reference>
<keyword evidence="1" id="KW-1133">Transmembrane helix</keyword>
<comment type="caution">
    <text evidence="2">The sequence shown here is derived from an EMBL/GenBank/DDBJ whole genome shotgun (WGS) entry which is preliminary data.</text>
</comment>
<evidence type="ECO:0000313" key="2">
    <source>
        <dbReference type="EMBL" id="OQP74781.1"/>
    </source>
</evidence>
<reference evidence="2 3" key="1">
    <citation type="journal article" date="2016" name="Plant Pathol.">
        <title>Genetic characterization of strains named as Xanthomonas axonopodis pv. dieffenbachiae leads to a taxonomic revision of the X. axonopodis species complex.</title>
        <authorList>
            <person name="Constantin E.C."/>
            <person name="Cleenwerck I."/>
            <person name="Maes M."/>
            <person name="Baeyen S."/>
            <person name="Van Malderghem C."/>
            <person name="De Vos P."/>
            <person name="Cottyn B."/>
        </authorList>
    </citation>
    <scope>NUCLEOTIDE SEQUENCE [LARGE SCALE GENOMIC DNA]</scope>
    <source>
        <strain evidence="3">LMG9055</strain>
    </source>
</reference>
<evidence type="ECO:0000313" key="3">
    <source>
        <dbReference type="Proteomes" id="UP000050343"/>
    </source>
</evidence>
<feature type="non-terminal residue" evidence="2">
    <location>
        <position position="1"/>
    </location>
</feature>